<sequence>MRGWFVIDITTLSGLSSTLTMNDDINMKGAIKLRLSRYGVALGEVTNQAKGLRAVSMD</sequence>
<gene>
    <name evidence="1" type="ORF">HHSLTHF2_02380</name>
</gene>
<dbReference type="Proteomes" id="UP000502259">
    <property type="component" value="Chromosome"/>
</dbReference>
<name>A0A6F8TYH7_9GAMM</name>
<dbReference type="AlphaFoldDB" id="A0A6F8TYH7"/>
<dbReference type="EMBL" id="AP022843">
    <property type="protein sequence ID" value="BCB06348.1"/>
    <property type="molecule type" value="Genomic_DNA"/>
</dbReference>
<evidence type="ECO:0000313" key="2">
    <source>
        <dbReference type="Proteomes" id="UP000502259"/>
    </source>
</evidence>
<proteinExistence type="predicted"/>
<evidence type="ECO:0000313" key="1">
    <source>
        <dbReference type="EMBL" id="BCB06348.1"/>
    </source>
</evidence>
<reference evidence="1 2" key="1">
    <citation type="submission" date="2020-03" db="EMBL/GenBank/DDBJ databases">
        <title>Complete Genome Sequence of Halomonas hydrothermalis Strain Slthf2, Halophilic Bacterium Isolated from Deep-Sea Hydrothermal-Vent Environments.</title>
        <authorList>
            <person name="Takeyama N."/>
            <person name="Huang M."/>
            <person name="Sato K."/>
            <person name="Galipon J."/>
            <person name="Arakawa K."/>
        </authorList>
    </citation>
    <scope>NUCLEOTIDE SEQUENCE [LARGE SCALE GENOMIC DNA]</scope>
    <source>
        <strain evidence="1 2">Slthf2</strain>
    </source>
</reference>
<accession>A0A6F8TYH7</accession>
<organism evidence="1 2">
    <name type="scientific">Halomonas hydrothermalis</name>
    <dbReference type="NCBI Taxonomy" id="115561"/>
    <lineage>
        <taxon>Bacteria</taxon>
        <taxon>Pseudomonadati</taxon>
        <taxon>Pseudomonadota</taxon>
        <taxon>Gammaproteobacteria</taxon>
        <taxon>Oceanospirillales</taxon>
        <taxon>Halomonadaceae</taxon>
        <taxon>Halomonas</taxon>
    </lineage>
</organism>
<keyword evidence="2" id="KW-1185">Reference proteome</keyword>
<protein>
    <submittedName>
        <fullName evidence="1">Uncharacterized protein</fullName>
    </submittedName>
</protein>